<dbReference type="Pfam" id="PF00884">
    <property type="entry name" value="Sulfatase"/>
    <property type="match status" value="1"/>
</dbReference>
<dbReference type="PANTHER" id="PTHR42693">
    <property type="entry name" value="ARYLSULFATASE FAMILY MEMBER"/>
    <property type="match status" value="1"/>
</dbReference>
<dbReference type="InterPro" id="IPR000917">
    <property type="entry name" value="Sulfatase_N"/>
</dbReference>
<sequence>MRILYIDIDCLRPDHLGCYGYHRDTSPNIDAIAARGLRFDNVYISDAPCLPSRTALFSGRFGVHTGVVNHGGLGADMYPDGESRGFGSRLGRTCYMRALRDAGFYTATVSPFGERHAAWHFYAGFHEVHNPGRRGLERADEIEPIAQDWLRRRGREDDWFLHVNLWDPHMPYRAPASFGEPFADAPLPAWLSEEVRAAHYEGCGPHSAREVIGFSDQVPPGIAWDYPRQPLRIDSMDAVRRVFDGYDTGVRYADEAVGRLLATLDELGVREDTAIIVSADHGEALGEQNIYGDHQTADHITTRVPWILDWPGVTEAAAGQARSALHYQVDTAATVIELAGGTVPGGWDGRSFADRLSEGADEGRPCLVMSQAAWSCQRAVRLVDDGRDYVFVRSYHDGYHCFDELQLFDIGADYHAQHNLAAERPALVQRALAQLESWHGEMMRTATHPADPMWNVLREGGPKHTRGELPGYLARLRATGRERWAERLEARHGAG</sequence>
<dbReference type="EMBL" id="CP001804">
    <property type="protein sequence ID" value="ACY14606.1"/>
    <property type="molecule type" value="Genomic_DNA"/>
</dbReference>
<dbReference type="HOGENOM" id="CLU_006332_14_1_7"/>
<evidence type="ECO:0000259" key="2">
    <source>
        <dbReference type="Pfam" id="PF00884"/>
    </source>
</evidence>
<feature type="domain" description="Sulfatase N-terminal" evidence="2">
    <location>
        <begin position="3"/>
        <end position="340"/>
    </location>
</feature>
<dbReference type="KEGG" id="hoh:Hoch_2061"/>
<gene>
    <name evidence="3" type="ordered locus">Hoch_2061</name>
</gene>
<organism evidence="3 4">
    <name type="scientific">Haliangium ochraceum (strain DSM 14365 / JCM 11303 / SMP-2)</name>
    <dbReference type="NCBI Taxonomy" id="502025"/>
    <lineage>
        <taxon>Bacteria</taxon>
        <taxon>Pseudomonadati</taxon>
        <taxon>Myxococcota</taxon>
        <taxon>Polyangia</taxon>
        <taxon>Haliangiales</taxon>
        <taxon>Kofleriaceae</taxon>
        <taxon>Haliangium</taxon>
    </lineage>
</organism>
<dbReference type="Proteomes" id="UP000001880">
    <property type="component" value="Chromosome"/>
</dbReference>
<dbReference type="InterPro" id="IPR017850">
    <property type="entry name" value="Alkaline_phosphatase_core_sf"/>
</dbReference>
<proteinExistence type="inferred from homology"/>
<dbReference type="OrthoDB" id="5500422at2"/>
<reference evidence="3 4" key="1">
    <citation type="journal article" date="2010" name="Stand. Genomic Sci.">
        <title>Complete genome sequence of Haliangium ochraceum type strain (SMP-2).</title>
        <authorList>
            <consortium name="US DOE Joint Genome Institute (JGI-PGF)"/>
            <person name="Ivanova N."/>
            <person name="Daum C."/>
            <person name="Lang E."/>
            <person name="Abt B."/>
            <person name="Kopitz M."/>
            <person name="Saunders E."/>
            <person name="Lapidus A."/>
            <person name="Lucas S."/>
            <person name="Glavina Del Rio T."/>
            <person name="Nolan M."/>
            <person name="Tice H."/>
            <person name="Copeland A."/>
            <person name="Cheng J.F."/>
            <person name="Chen F."/>
            <person name="Bruce D."/>
            <person name="Goodwin L."/>
            <person name="Pitluck S."/>
            <person name="Mavromatis K."/>
            <person name="Pati A."/>
            <person name="Mikhailova N."/>
            <person name="Chen A."/>
            <person name="Palaniappan K."/>
            <person name="Land M."/>
            <person name="Hauser L."/>
            <person name="Chang Y.J."/>
            <person name="Jeffries C.D."/>
            <person name="Detter J.C."/>
            <person name="Brettin T."/>
            <person name="Rohde M."/>
            <person name="Goker M."/>
            <person name="Bristow J."/>
            <person name="Markowitz V."/>
            <person name="Eisen J.A."/>
            <person name="Hugenholtz P."/>
            <person name="Kyrpides N.C."/>
            <person name="Klenk H.P."/>
        </authorList>
    </citation>
    <scope>NUCLEOTIDE SEQUENCE [LARGE SCALE GENOMIC DNA]</scope>
    <source>
        <strain evidence="4">DSM 14365 / CIP 107738 / JCM 11303 / AJ 13395 / SMP-2</strain>
    </source>
</reference>
<dbReference type="PANTHER" id="PTHR42693:SF33">
    <property type="entry name" value="ARYLSULFATASE"/>
    <property type="match status" value="1"/>
</dbReference>
<dbReference type="RefSeq" id="WP_012827214.1">
    <property type="nucleotide sequence ID" value="NC_013440.1"/>
</dbReference>
<comment type="similarity">
    <text evidence="1">Belongs to the sulfatase family.</text>
</comment>
<dbReference type="AlphaFoldDB" id="D0LG04"/>
<keyword evidence="4" id="KW-1185">Reference proteome</keyword>
<dbReference type="STRING" id="502025.Hoch_2061"/>
<accession>D0LG04</accession>
<dbReference type="InterPro" id="IPR050738">
    <property type="entry name" value="Sulfatase"/>
</dbReference>
<dbReference type="CDD" id="cd16148">
    <property type="entry name" value="sulfatase_like"/>
    <property type="match status" value="1"/>
</dbReference>
<protein>
    <submittedName>
        <fullName evidence="3">Sulfatase</fullName>
    </submittedName>
</protein>
<evidence type="ECO:0000256" key="1">
    <source>
        <dbReference type="ARBA" id="ARBA00008779"/>
    </source>
</evidence>
<evidence type="ECO:0000313" key="3">
    <source>
        <dbReference type="EMBL" id="ACY14606.1"/>
    </source>
</evidence>
<name>D0LG04_HALO1</name>
<evidence type="ECO:0000313" key="4">
    <source>
        <dbReference type="Proteomes" id="UP000001880"/>
    </source>
</evidence>
<dbReference type="eggNOG" id="COG3119">
    <property type="taxonomic scope" value="Bacteria"/>
</dbReference>
<dbReference type="SUPFAM" id="SSF53649">
    <property type="entry name" value="Alkaline phosphatase-like"/>
    <property type="match status" value="1"/>
</dbReference>
<dbReference type="Gene3D" id="3.40.720.10">
    <property type="entry name" value="Alkaline Phosphatase, subunit A"/>
    <property type="match status" value="1"/>
</dbReference>
<dbReference type="GO" id="GO:0004065">
    <property type="term" value="F:arylsulfatase activity"/>
    <property type="evidence" value="ECO:0007669"/>
    <property type="project" value="TreeGrafter"/>
</dbReference>